<dbReference type="PANTHER" id="PTHR11079">
    <property type="entry name" value="CYTOSINE DEAMINASE FAMILY MEMBER"/>
    <property type="match status" value="1"/>
</dbReference>
<dbReference type="PROSITE" id="PS51747">
    <property type="entry name" value="CYT_DCMP_DEAMINASES_2"/>
    <property type="match status" value="1"/>
</dbReference>
<dbReference type="GO" id="GO:0052717">
    <property type="term" value="F:tRNA-specific adenosine-34 deaminase activity"/>
    <property type="evidence" value="ECO:0007669"/>
    <property type="project" value="UniProtKB-EC"/>
</dbReference>
<dbReference type="PANTHER" id="PTHR11079:SF202">
    <property type="entry name" value="TRNA-SPECIFIC ADENOSINE DEAMINASE"/>
    <property type="match status" value="1"/>
</dbReference>
<dbReference type="Pfam" id="PF00383">
    <property type="entry name" value="dCMP_cyt_deam_1"/>
    <property type="match status" value="1"/>
</dbReference>
<keyword evidence="5" id="KW-1185">Reference proteome</keyword>
<evidence type="ECO:0000259" key="3">
    <source>
        <dbReference type="PROSITE" id="PS51747"/>
    </source>
</evidence>
<gene>
    <name evidence="4" type="primary">tadA</name>
    <name evidence="4" type="ORF">LFWB_6640</name>
</gene>
<name>A0A975FIR2_LOWBP</name>
<dbReference type="InterPro" id="IPR016193">
    <property type="entry name" value="Cytidine_deaminase-like"/>
</dbReference>
<proteinExistence type="predicted"/>
<dbReference type="RefSeq" id="WP_210954648.1">
    <property type="nucleotide sequence ID" value="NZ_CP054393.1"/>
</dbReference>
<dbReference type="PROSITE" id="PS00903">
    <property type="entry name" value="CYT_DCMP_DEAMINASES_1"/>
    <property type="match status" value="1"/>
</dbReference>
<dbReference type="EMBL" id="CP054393">
    <property type="protein sequence ID" value="QTX03225.1"/>
    <property type="molecule type" value="Genomic_DNA"/>
</dbReference>
<evidence type="ECO:0000256" key="2">
    <source>
        <dbReference type="ARBA" id="ARBA00022833"/>
    </source>
</evidence>
<dbReference type="Gene3D" id="3.40.140.10">
    <property type="entry name" value="Cytidine Deaminase, domain 2"/>
    <property type="match status" value="1"/>
</dbReference>
<keyword evidence="1" id="KW-0479">Metal-binding</keyword>
<dbReference type="SUPFAM" id="SSF53927">
    <property type="entry name" value="Cytidine deaminase-like"/>
    <property type="match status" value="1"/>
</dbReference>
<evidence type="ECO:0000256" key="1">
    <source>
        <dbReference type="ARBA" id="ARBA00022723"/>
    </source>
</evidence>
<dbReference type="InterPro" id="IPR002125">
    <property type="entry name" value="CMP_dCMP_dom"/>
</dbReference>
<evidence type="ECO:0000313" key="4">
    <source>
        <dbReference type="EMBL" id="QTX03225.1"/>
    </source>
</evidence>
<reference evidence="4" key="1">
    <citation type="submission" date="2020-06" db="EMBL/GenBank/DDBJ databases">
        <title>Complete genome sequence of Candidatus Phytoplasma luffae NCHU2019.</title>
        <authorList>
            <person name="Cho S.-T."/>
            <person name="Tan C.-M."/>
            <person name="Li J.-R."/>
            <person name="Chien Y.-Y."/>
            <person name="Chiu Y.-C."/>
            <person name="Yang J.-Y."/>
            <person name="Kuo C.-H."/>
        </authorList>
    </citation>
    <scope>NUCLEOTIDE SEQUENCE</scope>
    <source>
        <strain evidence="4">NCHU2019</strain>
    </source>
</reference>
<organism evidence="4 5">
    <name type="scientific">Loofah witches'-broom phytoplasma</name>
    <dbReference type="NCBI Taxonomy" id="35773"/>
    <lineage>
        <taxon>Bacteria</taxon>
        <taxon>Bacillati</taxon>
        <taxon>Mycoplasmatota</taxon>
        <taxon>Mollicutes</taxon>
        <taxon>Acholeplasmatales</taxon>
        <taxon>Acholeplasmataceae</taxon>
        <taxon>Candidatus Phytoplasma</taxon>
        <taxon>16SrVIII (Loofah witches'-broom group)</taxon>
    </lineage>
</organism>
<accession>A0A975FIR2</accession>
<dbReference type="GO" id="GO:0008270">
    <property type="term" value="F:zinc ion binding"/>
    <property type="evidence" value="ECO:0007669"/>
    <property type="project" value="InterPro"/>
</dbReference>
<dbReference type="AlphaFoldDB" id="A0A975FIR2"/>
<dbReference type="InterPro" id="IPR016192">
    <property type="entry name" value="APOBEC/CMP_deaminase_Zn-bd"/>
</dbReference>
<dbReference type="Proteomes" id="UP000672038">
    <property type="component" value="Chromosome"/>
</dbReference>
<dbReference type="CDD" id="cd01285">
    <property type="entry name" value="nucleoside_deaminase"/>
    <property type="match status" value="1"/>
</dbReference>
<feature type="domain" description="CMP/dCMP-type deaminase" evidence="3">
    <location>
        <begin position="3"/>
        <end position="114"/>
    </location>
</feature>
<keyword evidence="2" id="KW-0862">Zinc</keyword>
<sequence>MDEKHFYFMREALKEAYKAFFKGEVPVGTVAVLDDNIIAKAHNNVEKSKLFFSHAEFLLLQKINQYNKNYKFNNIIIYTTLEPCIMCTGALIQSRIKTVYYGASNIKSGFLNQLNLLKRDSNFNINISFHSGLLAKESEFLLKSFFLNLRKK</sequence>
<evidence type="ECO:0000313" key="5">
    <source>
        <dbReference type="Proteomes" id="UP000672038"/>
    </source>
</evidence>
<dbReference type="KEGG" id="pluf:LFWB_6640"/>
<protein>
    <submittedName>
        <fullName evidence="4">tRNA-specific adenosine deaminase</fullName>
    </submittedName>
</protein>
<dbReference type="GO" id="GO:0002100">
    <property type="term" value="P:tRNA wobble adenosine to inosine editing"/>
    <property type="evidence" value="ECO:0007669"/>
    <property type="project" value="InterPro"/>
</dbReference>